<feature type="domain" description="CzcB-like C-terminal circularly permuted SH3-like" evidence="8">
    <location>
        <begin position="335"/>
        <end position="394"/>
    </location>
</feature>
<evidence type="ECO:0000256" key="2">
    <source>
        <dbReference type="ARBA" id="ARBA00022448"/>
    </source>
</evidence>
<dbReference type="Pfam" id="PF25954">
    <property type="entry name" value="Beta-barrel_RND_2"/>
    <property type="match status" value="1"/>
</dbReference>
<name>A0ABV7ATG9_9GAMM</name>
<dbReference type="Pfam" id="PF25975">
    <property type="entry name" value="CzcB_C"/>
    <property type="match status" value="1"/>
</dbReference>
<feature type="domain" description="CusB-like barrel-sandwich hybrid" evidence="6">
    <location>
        <begin position="131"/>
        <end position="248"/>
    </location>
</feature>
<dbReference type="PANTHER" id="PTHR30097:SF15">
    <property type="entry name" value="CATION EFFLUX SYSTEM PROTEIN CUSB"/>
    <property type="match status" value="1"/>
</dbReference>
<comment type="caution">
    <text evidence="9">The sequence shown here is derived from an EMBL/GenBank/DDBJ whole genome shotgun (WGS) entry which is preliminary data.</text>
</comment>
<dbReference type="Gene3D" id="6.10.140.730">
    <property type="match status" value="1"/>
</dbReference>
<dbReference type="InterPro" id="IPR045800">
    <property type="entry name" value="HMBD"/>
</dbReference>
<dbReference type="EMBL" id="JBHRSJ010000012">
    <property type="protein sequence ID" value="MFC2971967.1"/>
    <property type="molecule type" value="Genomic_DNA"/>
</dbReference>
<evidence type="ECO:0000313" key="10">
    <source>
        <dbReference type="Proteomes" id="UP001595457"/>
    </source>
</evidence>
<protein>
    <submittedName>
        <fullName evidence="9">Efflux RND transporter periplasmic adaptor subunit</fullName>
    </submittedName>
</protein>
<evidence type="ECO:0000259" key="4">
    <source>
        <dbReference type="Pfam" id="PF19335"/>
    </source>
</evidence>
<feature type="domain" description="CusB-like three alpha-helical bundle" evidence="5">
    <location>
        <begin position="167"/>
        <end position="214"/>
    </location>
</feature>
<dbReference type="Gene3D" id="2.40.50.320">
    <property type="entry name" value="Copper binding periplasmic protein CusF"/>
    <property type="match status" value="1"/>
</dbReference>
<evidence type="ECO:0000259" key="8">
    <source>
        <dbReference type="Pfam" id="PF25975"/>
    </source>
</evidence>
<dbReference type="InterPro" id="IPR006143">
    <property type="entry name" value="RND_pump_MFP"/>
</dbReference>
<dbReference type="NCBIfam" id="TIGR01730">
    <property type="entry name" value="RND_mfp"/>
    <property type="match status" value="1"/>
</dbReference>
<feature type="compositionally biased region" description="Basic and acidic residues" evidence="3">
    <location>
        <begin position="426"/>
        <end position="440"/>
    </location>
</feature>
<keyword evidence="2" id="KW-0813">Transport</keyword>
<dbReference type="InterPro" id="IPR042230">
    <property type="entry name" value="CusF_sf"/>
</dbReference>
<dbReference type="Pfam" id="PF25869">
    <property type="entry name" value="3HB_CusB"/>
    <property type="match status" value="1"/>
</dbReference>
<dbReference type="InterPro" id="IPR058790">
    <property type="entry name" value="BSH_CusB"/>
</dbReference>
<dbReference type="Proteomes" id="UP001595457">
    <property type="component" value="Unassembled WGS sequence"/>
</dbReference>
<dbReference type="InterPro" id="IPR058791">
    <property type="entry name" value="3HB_CusB"/>
</dbReference>
<dbReference type="Gene3D" id="2.40.50.100">
    <property type="match status" value="1"/>
</dbReference>
<evidence type="ECO:0000259" key="5">
    <source>
        <dbReference type="Pfam" id="PF25869"/>
    </source>
</evidence>
<dbReference type="InterPro" id="IPR058792">
    <property type="entry name" value="Beta-barrel_RND_2"/>
</dbReference>
<evidence type="ECO:0000256" key="3">
    <source>
        <dbReference type="SAM" id="MobiDB-lite"/>
    </source>
</evidence>
<reference evidence="10" key="1">
    <citation type="journal article" date="2019" name="Int. J. Syst. Evol. Microbiol.">
        <title>The Global Catalogue of Microorganisms (GCM) 10K type strain sequencing project: providing services to taxonomists for standard genome sequencing and annotation.</title>
        <authorList>
            <consortium name="The Broad Institute Genomics Platform"/>
            <consortium name="The Broad Institute Genome Sequencing Center for Infectious Disease"/>
            <person name="Wu L."/>
            <person name="Ma J."/>
        </authorList>
    </citation>
    <scope>NUCLEOTIDE SEQUENCE [LARGE SCALE GENOMIC DNA]</scope>
    <source>
        <strain evidence="10">KCTC 62195</strain>
    </source>
</reference>
<dbReference type="Gene3D" id="2.40.420.20">
    <property type="match status" value="1"/>
</dbReference>
<dbReference type="Gene3D" id="2.40.30.170">
    <property type="match status" value="1"/>
</dbReference>
<evidence type="ECO:0000259" key="6">
    <source>
        <dbReference type="Pfam" id="PF25919"/>
    </source>
</evidence>
<dbReference type="PANTHER" id="PTHR30097">
    <property type="entry name" value="CATION EFFLUX SYSTEM PROTEIN CUSB"/>
    <property type="match status" value="1"/>
</dbReference>
<keyword evidence="10" id="KW-1185">Reference proteome</keyword>
<dbReference type="SUPFAM" id="SSF111369">
    <property type="entry name" value="HlyD-like secretion proteins"/>
    <property type="match status" value="1"/>
</dbReference>
<feature type="domain" description="CusB-like beta-barrel" evidence="7">
    <location>
        <begin position="252"/>
        <end position="328"/>
    </location>
</feature>
<dbReference type="Pfam" id="PF25919">
    <property type="entry name" value="BSH_CusB"/>
    <property type="match status" value="1"/>
</dbReference>
<dbReference type="InterPro" id="IPR021647">
    <property type="entry name" value="CusF_Ec"/>
</dbReference>
<gene>
    <name evidence="9" type="ORF">ACFOJE_07035</name>
</gene>
<organism evidence="9 10">
    <name type="scientific">Azotobacter bryophylli</name>
    <dbReference type="NCBI Taxonomy" id="1986537"/>
    <lineage>
        <taxon>Bacteria</taxon>
        <taxon>Pseudomonadati</taxon>
        <taxon>Pseudomonadota</taxon>
        <taxon>Gammaproteobacteria</taxon>
        <taxon>Pseudomonadales</taxon>
        <taxon>Pseudomonadaceae</taxon>
        <taxon>Azotobacter</taxon>
    </lineage>
</organism>
<feature type="region of interest" description="Disordered" evidence="3">
    <location>
        <begin position="409"/>
        <end position="440"/>
    </location>
</feature>
<evidence type="ECO:0000256" key="1">
    <source>
        <dbReference type="ARBA" id="ARBA00009477"/>
    </source>
</evidence>
<dbReference type="InterPro" id="IPR058649">
    <property type="entry name" value="CzcB_C"/>
</dbReference>
<dbReference type="Pfam" id="PF11604">
    <property type="entry name" value="CusF_Ec"/>
    <property type="match status" value="1"/>
</dbReference>
<evidence type="ECO:0000313" key="9">
    <source>
        <dbReference type="EMBL" id="MFC2971967.1"/>
    </source>
</evidence>
<dbReference type="Pfam" id="PF19335">
    <property type="entry name" value="HMBD"/>
    <property type="match status" value="1"/>
</dbReference>
<dbReference type="InterPro" id="IPR051909">
    <property type="entry name" value="MFP_Cation_Efflux"/>
</dbReference>
<sequence length="517" mass="54650">MKRTLVTGALIAAFAAAVGTTGGYWLAQSRQAAPQPAAGTAAESRPAQRRVLYWYDPMMPQQHFDKPGKSPYMDMELVPRYADEAGDGPAAVSIDAGVAQNLGLRLASVTRGTLASSLEAAGVLQFNGRDVALVQTRAGGFVERVYRRAPGDVLPKGAPLADLLVPEWTALQEEFLALRRSGNAELLEAARRRLRVAGMPAELIRQVERGGEVRPVQTVVSPIGGALDELNVREGMTLAAGAPLARINGLDTVWLEVAVPEAQGGEIRAGQKVAARLPALPGESLEGSVAAVLPAADAATRTLRVRIELPNRDGRLHPGLTAYAQFASGGEPVLQVPSEAVIRTGKRALVMLAEPGGRYRPVEVRLGREGDGRIAVLQGLEEGQQVVASGQFLLDSEASLKGIVLPAEPAPAGHERGHTPAPAVPADEREHPAHDHGGQDHAALHESRGRILALEGNAATIAHGPFPTLGMPGMTMTFEAADPALLQGLKKNDAVRFAVAETDGGLQIRRIEREDRP</sequence>
<dbReference type="RefSeq" id="WP_377813587.1">
    <property type="nucleotide sequence ID" value="NZ_JBHRSJ010000012.1"/>
</dbReference>
<comment type="similarity">
    <text evidence="1">Belongs to the membrane fusion protein (MFP) (TC 8.A.1) family.</text>
</comment>
<accession>A0ABV7ATG9</accession>
<evidence type="ECO:0000259" key="7">
    <source>
        <dbReference type="Pfam" id="PF25954"/>
    </source>
</evidence>
<feature type="domain" description="Heavy metal binding" evidence="4">
    <location>
        <begin position="53"/>
        <end position="79"/>
    </location>
</feature>
<proteinExistence type="inferred from homology"/>